<evidence type="ECO:0000313" key="4">
    <source>
        <dbReference type="Proteomes" id="UP001162131"/>
    </source>
</evidence>
<keyword evidence="1" id="KW-0472">Membrane</keyword>
<evidence type="ECO:0000256" key="1">
    <source>
        <dbReference type="SAM" id="Phobius"/>
    </source>
</evidence>
<dbReference type="AlphaFoldDB" id="A0AAU9I7Q6"/>
<organism evidence="3 4">
    <name type="scientific">Blepharisma stoltei</name>
    <dbReference type="NCBI Taxonomy" id="1481888"/>
    <lineage>
        <taxon>Eukaryota</taxon>
        <taxon>Sar</taxon>
        <taxon>Alveolata</taxon>
        <taxon>Ciliophora</taxon>
        <taxon>Postciliodesmatophora</taxon>
        <taxon>Heterotrichea</taxon>
        <taxon>Heterotrichida</taxon>
        <taxon>Blepharismidae</taxon>
        <taxon>Blepharisma</taxon>
    </lineage>
</organism>
<evidence type="ECO:0000313" key="3">
    <source>
        <dbReference type="EMBL" id="CAG9310486.1"/>
    </source>
</evidence>
<comment type="caution">
    <text evidence="3">The sequence shown here is derived from an EMBL/GenBank/DDBJ whole genome shotgun (WGS) entry which is preliminary data.</text>
</comment>
<keyword evidence="2" id="KW-0732">Signal</keyword>
<keyword evidence="4" id="KW-1185">Reference proteome</keyword>
<feature type="transmembrane region" description="Helical" evidence="1">
    <location>
        <begin position="174"/>
        <end position="193"/>
    </location>
</feature>
<feature type="signal peptide" evidence="2">
    <location>
        <begin position="1"/>
        <end position="18"/>
    </location>
</feature>
<feature type="transmembrane region" description="Helical" evidence="1">
    <location>
        <begin position="88"/>
        <end position="105"/>
    </location>
</feature>
<name>A0AAU9I7Q6_9CILI</name>
<feature type="chain" id="PRO_5043627997" evidence="2">
    <location>
        <begin position="19"/>
        <end position="338"/>
    </location>
</feature>
<dbReference type="EMBL" id="CAJZBQ010000002">
    <property type="protein sequence ID" value="CAG9310486.1"/>
    <property type="molecule type" value="Genomic_DNA"/>
</dbReference>
<feature type="transmembrane region" description="Helical" evidence="1">
    <location>
        <begin position="258"/>
        <end position="276"/>
    </location>
</feature>
<proteinExistence type="predicted"/>
<keyword evidence="1" id="KW-1133">Transmembrane helix</keyword>
<dbReference type="Proteomes" id="UP001162131">
    <property type="component" value="Unassembled WGS sequence"/>
</dbReference>
<gene>
    <name evidence="3" type="ORF">BSTOLATCC_MIC1330</name>
</gene>
<keyword evidence="1" id="KW-0812">Transmembrane</keyword>
<feature type="transmembrane region" description="Helical" evidence="1">
    <location>
        <begin position="199"/>
        <end position="222"/>
    </location>
</feature>
<protein>
    <submittedName>
        <fullName evidence="3">Uncharacterized protein</fullName>
    </submittedName>
</protein>
<evidence type="ECO:0000256" key="2">
    <source>
        <dbReference type="SAM" id="SignalP"/>
    </source>
</evidence>
<feature type="transmembrane region" description="Helical" evidence="1">
    <location>
        <begin position="112"/>
        <end position="133"/>
    </location>
</feature>
<sequence length="338" mass="40021">MIIWLILLCLLIFDLIYATKSISPSRAQEKVANSCIFLFFINYSTLTLFEAYKNEISNYIEFSFLNPVDSLKFLWIWFLNFLQYSSVIYWYGFFTSGFISLIIVYKHSQDTLAYWCCLFGMINPIFFLFYNVSATVTEYYILYAISIGIFIITVAKLIYFDVQTFHTSDTMGKYVFLMIAETGFFLKWIFYYNLDIFDISYFLLVFYFSIGIIYLLSFYFLISYISTYDFLKSTLTELKEKSKKYFHIEESLWKICKIYALIVFFTFAIALSYNLIETLWGEFLTLKELMFMIVAGGIGESLIYPEDGDSSESVQRTLNFFPIYAQIWIIRGIFRVII</sequence>
<feature type="transmembrane region" description="Helical" evidence="1">
    <location>
        <begin position="139"/>
        <end position="162"/>
    </location>
</feature>
<accession>A0AAU9I7Q6</accession>
<reference evidence="3" key="1">
    <citation type="submission" date="2021-09" db="EMBL/GenBank/DDBJ databases">
        <authorList>
            <consortium name="AG Swart"/>
            <person name="Singh M."/>
            <person name="Singh A."/>
            <person name="Seah K."/>
            <person name="Emmerich C."/>
        </authorList>
    </citation>
    <scope>NUCLEOTIDE SEQUENCE</scope>
    <source>
        <strain evidence="3">ATCC30299</strain>
    </source>
</reference>